<dbReference type="InterPro" id="IPR002104">
    <property type="entry name" value="Integrase_catalytic"/>
</dbReference>
<accession>A0A937W3G7</accession>
<organism evidence="3 4">
    <name type="scientific">Tectimicrobiota bacterium</name>
    <dbReference type="NCBI Taxonomy" id="2528274"/>
    <lineage>
        <taxon>Bacteria</taxon>
        <taxon>Pseudomonadati</taxon>
        <taxon>Nitrospinota/Tectimicrobiota group</taxon>
        <taxon>Candidatus Tectimicrobiota</taxon>
    </lineage>
</organism>
<evidence type="ECO:0000313" key="4">
    <source>
        <dbReference type="Proteomes" id="UP000712673"/>
    </source>
</evidence>
<keyword evidence="1" id="KW-0233">DNA recombination</keyword>
<dbReference type="SUPFAM" id="SSF56349">
    <property type="entry name" value="DNA breaking-rejoining enzymes"/>
    <property type="match status" value="1"/>
</dbReference>
<proteinExistence type="predicted"/>
<dbReference type="InterPro" id="IPR011010">
    <property type="entry name" value="DNA_brk_join_enz"/>
</dbReference>
<dbReference type="Proteomes" id="UP000712673">
    <property type="component" value="Unassembled WGS sequence"/>
</dbReference>
<dbReference type="AlphaFoldDB" id="A0A937W3G7"/>
<reference evidence="3" key="1">
    <citation type="submission" date="2019-03" db="EMBL/GenBank/DDBJ databases">
        <title>Lake Tanganyika Metagenome-Assembled Genomes (MAGs).</title>
        <authorList>
            <person name="Tran P."/>
        </authorList>
    </citation>
    <scope>NUCLEOTIDE SEQUENCE</scope>
    <source>
        <strain evidence="3">K_DeepCast_65m_m2_066</strain>
    </source>
</reference>
<dbReference type="EMBL" id="VGLS01000821">
    <property type="protein sequence ID" value="MBM3226191.1"/>
    <property type="molecule type" value="Genomic_DNA"/>
</dbReference>
<gene>
    <name evidence="3" type="ORF">FJZ47_20690</name>
</gene>
<dbReference type="Gene3D" id="1.10.443.10">
    <property type="entry name" value="Intergrase catalytic core"/>
    <property type="match status" value="1"/>
</dbReference>
<evidence type="ECO:0000256" key="1">
    <source>
        <dbReference type="ARBA" id="ARBA00023172"/>
    </source>
</evidence>
<dbReference type="InterPro" id="IPR013762">
    <property type="entry name" value="Integrase-like_cat_sf"/>
</dbReference>
<protein>
    <recommendedName>
        <fullName evidence="2">Tyr recombinase domain-containing protein</fullName>
    </recommendedName>
</protein>
<dbReference type="GO" id="GO:0003677">
    <property type="term" value="F:DNA binding"/>
    <property type="evidence" value="ECO:0007669"/>
    <property type="project" value="InterPro"/>
</dbReference>
<name>A0A937W3G7_UNCTE</name>
<dbReference type="GO" id="GO:0006310">
    <property type="term" value="P:DNA recombination"/>
    <property type="evidence" value="ECO:0007669"/>
    <property type="project" value="UniProtKB-KW"/>
</dbReference>
<dbReference type="PROSITE" id="PS51898">
    <property type="entry name" value="TYR_RECOMBINASE"/>
    <property type="match status" value="1"/>
</dbReference>
<dbReference type="GO" id="GO:0015074">
    <property type="term" value="P:DNA integration"/>
    <property type="evidence" value="ECO:0007669"/>
    <property type="project" value="InterPro"/>
</dbReference>
<evidence type="ECO:0000259" key="2">
    <source>
        <dbReference type="PROSITE" id="PS51898"/>
    </source>
</evidence>
<sequence length="140" mass="15875">MTAVAGFATFYACSPDRLRPEPIRTSLPHLLVERRLAWSACHHAAAGLKFFSTKTLGWDVLHLNLPPRTGRLPLPHILSIEERQRLLTPARNPRHRVLLMTTDAAGLRVSEVVRLRRTDSASDRLLRRVEQGKGRKDRST</sequence>
<feature type="domain" description="Tyr recombinase" evidence="2">
    <location>
        <begin position="73"/>
        <end position="140"/>
    </location>
</feature>
<comment type="caution">
    <text evidence="3">The sequence shown here is derived from an EMBL/GenBank/DDBJ whole genome shotgun (WGS) entry which is preliminary data.</text>
</comment>
<evidence type="ECO:0000313" key="3">
    <source>
        <dbReference type="EMBL" id="MBM3226191.1"/>
    </source>
</evidence>